<evidence type="ECO:0000256" key="4">
    <source>
        <dbReference type="ARBA" id="ARBA00022989"/>
    </source>
</evidence>
<dbReference type="PANTHER" id="PTHR12560:SF0">
    <property type="entry name" value="LD18904P"/>
    <property type="match status" value="1"/>
</dbReference>
<evidence type="ECO:0000256" key="6">
    <source>
        <dbReference type="PROSITE-ProRule" id="PRU00205"/>
    </source>
</evidence>
<keyword evidence="5 6" id="KW-0472">Membrane</keyword>
<dbReference type="PROSITE" id="PS50922">
    <property type="entry name" value="TLC"/>
    <property type="match status" value="1"/>
</dbReference>
<evidence type="ECO:0000259" key="9">
    <source>
        <dbReference type="PROSITE" id="PS50922"/>
    </source>
</evidence>
<evidence type="ECO:0000256" key="2">
    <source>
        <dbReference type="ARBA" id="ARBA00009808"/>
    </source>
</evidence>
<dbReference type="OrthoDB" id="537032at2759"/>
<comment type="caution">
    <text evidence="10">The sequence shown here is derived from an EMBL/GenBank/DDBJ whole genome shotgun (WGS) entry which is preliminary data.</text>
</comment>
<proteinExistence type="inferred from homology"/>
<dbReference type="PANTHER" id="PTHR12560">
    <property type="entry name" value="LONGEVITY ASSURANCE FACTOR 1 LAG1"/>
    <property type="match status" value="1"/>
</dbReference>
<dbReference type="InterPro" id="IPR016439">
    <property type="entry name" value="Lag1/Lac1-like"/>
</dbReference>
<dbReference type="GO" id="GO:0016020">
    <property type="term" value="C:membrane"/>
    <property type="evidence" value="ECO:0007669"/>
    <property type="project" value="UniProtKB-SubCell"/>
</dbReference>
<feature type="domain" description="TLC" evidence="9">
    <location>
        <begin position="347"/>
        <end position="560"/>
    </location>
</feature>
<feature type="transmembrane region" description="Helical" evidence="8">
    <location>
        <begin position="424"/>
        <end position="442"/>
    </location>
</feature>
<name>A0A9P5RXI9_9FUNG</name>
<feature type="region of interest" description="Disordered" evidence="7">
    <location>
        <begin position="1"/>
        <end position="113"/>
    </location>
</feature>
<evidence type="ECO:0000313" key="11">
    <source>
        <dbReference type="Proteomes" id="UP000748756"/>
    </source>
</evidence>
<feature type="transmembrane region" description="Helical" evidence="8">
    <location>
        <begin position="533"/>
        <end position="556"/>
    </location>
</feature>
<dbReference type="GO" id="GO:0046513">
    <property type="term" value="P:ceramide biosynthetic process"/>
    <property type="evidence" value="ECO:0007669"/>
    <property type="project" value="InterPro"/>
</dbReference>
<dbReference type="AlphaFoldDB" id="A0A9P5RXI9"/>
<accession>A0A9P5RXI9</accession>
<comment type="subcellular location">
    <subcellularLocation>
        <location evidence="1">Membrane</location>
        <topology evidence="1">Multi-pass membrane protein</topology>
    </subcellularLocation>
</comment>
<evidence type="ECO:0000256" key="1">
    <source>
        <dbReference type="ARBA" id="ARBA00004141"/>
    </source>
</evidence>
<gene>
    <name evidence="10" type="primary">LAG1_2</name>
    <name evidence="10" type="ORF">BG015_008074</name>
</gene>
<evidence type="ECO:0000313" key="10">
    <source>
        <dbReference type="EMBL" id="KAF9150124.1"/>
    </source>
</evidence>
<evidence type="ECO:0000256" key="8">
    <source>
        <dbReference type="SAM" id="Phobius"/>
    </source>
</evidence>
<feature type="region of interest" description="Disordered" evidence="7">
    <location>
        <begin position="298"/>
        <end position="321"/>
    </location>
</feature>
<dbReference type="Proteomes" id="UP000748756">
    <property type="component" value="Unassembled WGS sequence"/>
</dbReference>
<organism evidence="10 11">
    <name type="scientific">Linnemannia schmuckeri</name>
    <dbReference type="NCBI Taxonomy" id="64567"/>
    <lineage>
        <taxon>Eukaryota</taxon>
        <taxon>Fungi</taxon>
        <taxon>Fungi incertae sedis</taxon>
        <taxon>Mucoromycota</taxon>
        <taxon>Mortierellomycotina</taxon>
        <taxon>Mortierellomycetes</taxon>
        <taxon>Mortierellales</taxon>
        <taxon>Mortierellaceae</taxon>
        <taxon>Linnemannia</taxon>
    </lineage>
</organism>
<comment type="similarity">
    <text evidence="2">Belongs to the sphingosine N-acyltransferase family.</text>
</comment>
<feature type="compositionally biased region" description="Low complexity" evidence="7">
    <location>
        <begin position="15"/>
        <end position="44"/>
    </location>
</feature>
<dbReference type="GO" id="GO:0050291">
    <property type="term" value="F:sphingosine N-acyltransferase activity"/>
    <property type="evidence" value="ECO:0007669"/>
    <property type="project" value="InterPro"/>
</dbReference>
<dbReference type="Pfam" id="PF03798">
    <property type="entry name" value="TRAM_LAG1_CLN8"/>
    <property type="match status" value="1"/>
</dbReference>
<feature type="compositionally biased region" description="Low complexity" evidence="7">
    <location>
        <begin position="298"/>
        <end position="314"/>
    </location>
</feature>
<feature type="transmembrane region" description="Helical" evidence="8">
    <location>
        <begin position="478"/>
        <end position="497"/>
    </location>
</feature>
<evidence type="ECO:0000256" key="7">
    <source>
        <dbReference type="SAM" id="MobiDB-lite"/>
    </source>
</evidence>
<keyword evidence="11" id="KW-1185">Reference proteome</keyword>
<dbReference type="SMART" id="SM00724">
    <property type="entry name" value="TLC"/>
    <property type="match status" value="1"/>
</dbReference>
<keyword evidence="3 6" id="KW-0812">Transmembrane</keyword>
<keyword evidence="4 8" id="KW-1133">Transmembrane helix</keyword>
<protein>
    <submittedName>
        <fullName evidence="10">Sphingosine N-acyltransferase lag1</fullName>
    </submittedName>
</protein>
<reference evidence="10" key="1">
    <citation type="journal article" date="2020" name="Fungal Divers.">
        <title>Resolving the Mortierellaceae phylogeny through synthesis of multi-gene phylogenetics and phylogenomics.</title>
        <authorList>
            <person name="Vandepol N."/>
            <person name="Liber J."/>
            <person name="Desiro A."/>
            <person name="Na H."/>
            <person name="Kennedy M."/>
            <person name="Barry K."/>
            <person name="Grigoriev I.V."/>
            <person name="Miller A.N."/>
            <person name="O'Donnell K."/>
            <person name="Stajich J.E."/>
            <person name="Bonito G."/>
        </authorList>
    </citation>
    <scope>NUCLEOTIDE SEQUENCE</scope>
    <source>
        <strain evidence="10">NRRL 6426</strain>
    </source>
</reference>
<dbReference type="InterPro" id="IPR006634">
    <property type="entry name" value="TLC-dom"/>
</dbReference>
<sequence>MNCLTPKADFDSPVFPASISPSTSAFSTAATATASTTTPSFSMTDNTTESSGLRPRMPLQQRNSSYRRKASIDSKTGQPHHYDHRRHQLQDPTLGRSPSPPEGTPKFDDEELDDDASQPLYRYNKDGILIPVHKKNEQTWSSFLIQHQLVLSCSVILAVFASHVLIASKEIRDGHNVDLVSSLTAMIPLPVWKSLPETWTRAGAGSPAMIKKWKPKLGAYNPNDAWSSQAMALQYQTVLFDEVTGQKKVVYGKGWNDLYMVMVWVMIWTAIREAVMTFLLIPLGRRLGVGEQKKKLQQGQQSTSLSSSATSSVHTQEKSVAGSTLDAKKALKMKLKKEEHAREGKLLRFAEQGWLVIYDGCMWTFGMCLLYNSSYWSDSTFFWRDYPKTYLDATMKWYYLVQFAFWVQQFLLAVLGIEKRRKDFLEFMIHHVITCLLIGFSYSFNLTSVGHAVLCAMDFSDIVLAACKMLKYCQKDQIADVGFVFFVVTWIYTRHIWFGQIIWSTYKEAPQFATMAWDPSNGLYFTPAVLKGFQVLLCGLYAVLVFWLAMIFKIVLKVLKGENSEDVRSEDEEETEEEVVEETMKKAVEVENVPRGSMQVLREQTVRQ</sequence>
<feature type="transmembrane region" description="Helical" evidence="8">
    <location>
        <begin position="355"/>
        <end position="377"/>
    </location>
</feature>
<evidence type="ECO:0000256" key="5">
    <source>
        <dbReference type="ARBA" id="ARBA00023136"/>
    </source>
</evidence>
<feature type="transmembrane region" description="Helical" evidence="8">
    <location>
        <begin position="397"/>
        <end position="417"/>
    </location>
</feature>
<dbReference type="EMBL" id="JAAAUQ010000451">
    <property type="protein sequence ID" value="KAF9150124.1"/>
    <property type="molecule type" value="Genomic_DNA"/>
</dbReference>
<evidence type="ECO:0000256" key="3">
    <source>
        <dbReference type="ARBA" id="ARBA00022692"/>
    </source>
</evidence>